<evidence type="ECO:0000313" key="5">
    <source>
        <dbReference type="Proteomes" id="UP001499954"/>
    </source>
</evidence>
<comment type="caution">
    <text evidence="4">The sequence shown here is derived from an EMBL/GenBank/DDBJ whole genome shotgun (WGS) entry which is preliminary data.</text>
</comment>
<accession>A0ABP5C3X8</accession>
<reference evidence="5" key="1">
    <citation type="journal article" date="2019" name="Int. J. Syst. Evol. Microbiol.">
        <title>The Global Catalogue of Microorganisms (GCM) 10K type strain sequencing project: providing services to taxonomists for standard genome sequencing and annotation.</title>
        <authorList>
            <consortium name="The Broad Institute Genomics Platform"/>
            <consortium name="The Broad Institute Genome Sequencing Center for Infectious Disease"/>
            <person name="Wu L."/>
            <person name="Ma J."/>
        </authorList>
    </citation>
    <scope>NUCLEOTIDE SEQUENCE [LARGE SCALE GENOMIC DNA]</scope>
    <source>
        <strain evidence="5">JCM 13584</strain>
    </source>
</reference>
<protein>
    <submittedName>
        <fullName evidence="4">NUDIX hydrolase</fullName>
    </submittedName>
</protein>
<dbReference type="InterPro" id="IPR015797">
    <property type="entry name" value="NUDIX_hydrolase-like_dom_sf"/>
</dbReference>
<dbReference type="PROSITE" id="PS51462">
    <property type="entry name" value="NUDIX"/>
    <property type="match status" value="1"/>
</dbReference>
<keyword evidence="2 4" id="KW-0378">Hydrolase</keyword>
<gene>
    <name evidence="4" type="ORF">GCM10009717_24660</name>
</gene>
<dbReference type="InterPro" id="IPR020084">
    <property type="entry name" value="NUDIX_hydrolase_CS"/>
</dbReference>
<dbReference type="PANTHER" id="PTHR43046">
    <property type="entry name" value="GDP-MANNOSE MANNOSYL HYDROLASE"/>
    <property type="match status" value="1"/>
</dbReference>
<dbReference type="SUPFAM" id="SSF55811">
    <property type="entry name" value="Nudix"/>
    <property type="match status" value="1"/>
</dbReference>
<evidence type="ECO:0000313" key="4">
    <source>
        <dbReference type="EMBL" id="GAA1957392.1"/>
    </source>
</evidence>
<keyword evidence="5" id="KW-1185">Reference proteome</keyword>
<dbReference type="EMBL" id="BAAAMK010000004">
    <property type="protein sequence ID" value="GAA1957392.1"/>
    <property type="molecule type" value="Genomic_DNA"/>
</dbReference>
<dbReference type="PROSITE" id="PS00893">
    <property type="entry name" value="NUDIX_BOX"/>
    <property type="match status" value="1"/>
</dbReference>
<proteinExistence type="predicted"/>
<dbReference type="Pfam" id="PF00293">
    <property type="entry name" value="NUDIX"/>
    <property type="match status" value="1"/>
</dbReference>
<evidence type="ECO:0000256" key="2">
    <source>
        <dbReference type="ARBA" id="ARBA00022801"/>
    </source>
</evidence>
<organism evidence="4 5">
    <name type="scientific">Agromyces allii</name>
    <dbReference type="NCBI Taxonomy" id="393607"/>
    <lineage>
        <taxon>Bacteria</taxon>
        <taxon>Bacillati</taxon>
        <taxon>Actinomycetota</taxon>
        <taxon>Actinomycetes</taxon>
        <taxon>Micrococcales</taxon>
        <taxon>Microbacteriaceae</taxon>
        <taxon>Agromyces</taxon>
    </lineage>
</organism>
<evidence type="ECO:0000259" key="3">
    <source>
        <dbReference type="PROSITE" id="PS51462"/>
    </source>
</evidence>
<dbReference type="CDD" id="cd02883">
    <property type="entry name" value="NUDIX_Hydrolase"/>
    <property type="match status" value="1"/>
</dbReference>
<name>A0ABP5C3X8_9MICO</name>
<dbReference type="InterPro" id="IPR000086">
    <property type="entry name" value="NUDIX_hydrolase_dom"/>
</dbReference>
<comment type="cofactor">
    <cofactor evidence="1">
        <name>Mg(2+)</name>
        <dbReference type="ChEBI" id="CHEBI:18420"/>
    </cofactor>
</comment>
<feature type="domain" description="Nudix hydrolase" evidence="3">
    <location>
        <begin position="4"/>
        <end position="138"/>
    </location>
</feature>
<evidence type="ECO:0000256" key="1">
    <source>
        <dbReference type="ARBA" id="ARBA00001946"/>
    </source>
</evidence>
<dbReference type="PANTHER" id="PTHR43046:SF16">
    <property type="entry name" value="ADP-RIBOSE PYROPHOSPHATASE YJHB-RELATED"/>
    <property type="match status" value="1"/>
</dbReference>
<sequence>MRMDIRIAAYAVIIRDGEILLSHWNEHGRSGWTLPGGGIEGEEHPAVAVVREVREETGHDAAIDRLLGIDTMIVPASKRLRGSAPLYGMRVVYRAHITGGTLRNEIGGSSDEARWFRLDELPALKTVGLVDVALQLNADEPADGVPAPAWPQSRELR</sequence>
<dbReference type="Gene3D" id="3.90.79.10">
    <property type="entry name" value="Nucleoside Triphosphate Pyrophosphohydrolase"/>
    <property type="match status" value="1"/>
</dbReference>
<dbReference type="Proteomes" id="UP001499954">
    <property type="component" value="Unassembled WGS sequence"/>
</dbReference>
<dbReference type="GO" id="GO:0016787">
    <property type="term" value="F:hydrolase activity"/>
    <property type="evidence" value="ECO:0007669"/>
    <property type="project" value="UniProtKB-KW"/>
</dbReference>